<dbReference type="AlphaFoldDB" id="A0A836L6G5"/>
<feature type="region of interest" description="Disordered" evidence="1">
    <location>
        <begin position="180"/>
        <end position="222"/>
    </location>
</feature>
<dbReference type="OrthoDB" id="270566at2759"/>
<keyword evidence="3" id="KW-1185">Reference proteome</keyword>
<dbReference type="GeneID" id="94289264"/>
<evidence type="ECO:0000313" key="3">
    <source>
        <dbReference type="Proteomes" id="UP000674318"/>
    </source>
</evidence>
<feature type="compositionally biased region" description="Low complexity" evidence="1">
    <location>
        <begin position="203"/>
        <end position="222"/>
    </location>
</feature>
<gene>
    <name evidence="2" type="ORF">JKF63_03166</name>
</gene>
<comment type="caution">
    <text evidence="2">The sequence shown here is derived from an EMBL/GenBank/DDBJ whole genome shotgun (WGS) entry which is preliminary data.</text>
</comment>
<sequence>MALQENKDSYEAQAFSLAEFVLRCSDCRGVCLQKTARILENGSRAPQGWESVYNSVAEERRLEDLDICESRCRYMQSICPSENKVRQYEEALATASPTTKKRALPDPTILQEASRCQHAVELFSNILFALAHKPSKISFGVSDPRKAVTKFDESQDGAPTEAHRKVLEGAKNIDQEIMRRWTRSRQTPVNMKEEDISTSAGFSPTPDTMPTSSGSSGTSPRW</sequence>
<accession>A0A836L6G5</accession>
<dbReference type="RefSeq" id="XP_067755631.1">
    <property type="nucleotide sequence ID" value="XM_067899187.1"/>
</dbReference>
<evidence type="ECO:0000256" key="1">
    <source>
        <dbReference type="SAM" id="MobiDB-lite"/>
    </source>
</evidence>
<reference evidence="2 3" key="1">
    <citation type="submission" date="2021-02" db="EMBL/GenBank/DDBJ databases">
        <title>Porcisia hertigi Genome sequencing and assembly.</title>
        <authorList>
            <person name="Almutairi H."/>
            <person name="Gatherer D."/>
        </authorList>
    </citation>
    <scope>NUCLEOTIDE SEQUENCE [LARGE SCALE GENOMIC DNA]</scope>
    <source>
        <strain evidence="2 3">C119</strain>
    </source>
</reference>
<name>A0A836L6G5_9TRYP</name>
<evidence type="ECO:0000313" key="2">
    <source>
        <dbReference type="EMBL" id="KAG5498877.1"/>
    </source>
</evidence>
<organism evidence="2 3">
    <name type="scientific">Porcisia hertigi</name>
    <dbReference type="NCBI Taxonomy" id="2761500"/>
    <lineage>
        <taxon>Eukaryota</taxon>
        <taxon>Discoba</taxon>
        <taxon>Euglenozoa</taxon>
        <taxon>Kinetoplastea</taxon>
        <taxon>Metakinetoplastina</taxon>
        <taxon>Trypanosomatida</taxon>
        <taxon>Trypanosomatidae</taxon>
        <taxon>Leishmaniinae</taxon>
        <taxon>Porcisia</taxon>
    </lineage>
</organism>
<proteinExistence type="predicted"/>
<dbReference type="Proteomes" id="UP000674318">
    <property type="component" value="Unassembled WGS sequence"/>
</dbReference>
<dbReference type="EMBL" id="JAFJZO010000030">
    <property type="protein sequence ID" value="KAG5498877.1"/>
    <property type="molecule type" value="Genomic_DNA"/>
</dbReference>
<dbReference type="KEGG" id="phet:94289264"/>
<protein>
    <submittedName>
        <fullName evidence="2">Uncharacterized protein</fullName>
    </submittedName>
</protein>